<reference evidence="2 3" key="1">
    <citation type="submission" date="2017-02" db="EMBL/GenBank/DDBJ databases">
        <authorList>
            <person name="Peterson S.W."/>
        </authorList>
    </citation>
    <scope>NUCLEOTIDE SEQUENCE [LARGE SCALE GENOMIC DNA]</scope>
    <source>
        <strain evidence="2 3">3F5N</strain>
    </source>
</reference>
<feature type="transmembrane region" description="Helical" evidence="1">
    <location>
        <begin position="20"/>
        <end position="37"/>
    </location>
</feature>
<keyword evidence="1" id="KW-0812">Transmembrane</keyword>
<protein>
    <submittedName>
        <fullName evidence="2">Uncharacterized protein</fullName>
    </submittedName>
</protein>
<dbReference type="OrthoDB" id="9781689at2"/>
<feature type="transmembrane region" description="Helical" evidence="1">
    <location>
        <begin position="148"/>
        <end position="165"/>
    </location>
</feature>
<sequence length="176" mass="19794">MMDREFNVVDEVRKHPGITAGVVAVLAGVGLATILLNQRSGPTRYERIKTRIDPRGWFDAEALRHRFDDIARGVREGADDLTHRAADLGDYAQERAGRFGAETRDRADEWYRRTRKKSRRPMRRYTKQARRYAEDAGDFARDHAKEGGALLAVATIAAMIGAAALESRRRGENGGR</sequence>
<dbReference type="EMBL" id="FUIE01000032">
    <property type="protein sequence ID" value="SJM56625.1"/>
    <property type="molecule type" value="Genomic_DNA"/>
</dbReference>
<dbReference type="RefSeq" id="WP_087139811.1">
    <property type="nucleotide sequence ID" value="NZ_FUIE01000032.1"/>
</dbReference>
<evidence type="ECO:0000313" key="3">
    <source>
        <dbReference type="Proteomes" id="UP000195766"/>
    </source>
</evidence>
<keyword evidence="1" id="KW-1133">Transmembrane helix</keyword>
<evidence type="ECO:0000256" key="1">
    <source>
        <dbReference type="SAM" id="Phobius"/>
    </source>
</evidence>
<dbReference type="AlphaFoldDB" id="A0A1R4FL06"/>
<name>A0A1R4FL06_BREDI</name>
<evidence type="ECO:0000313" key="2">
    <source>
        <dbReference type="EMBL" id="SJM56625.1"/>
    </source>
</evidence>
<accession>A0A1R4FL06</accession>
<keyword evidence="1" id="KW-0472">Membrane</keyword>
<dbReference type="Proteomes" id="UP000195766">
    <property type="component" value="Unassembled WGS sequence"/>
</dbReference>
<gene>
    <name evidence="2" type="ORF">FM111_05445</name>
</gene>
<proteinExistence type="predicted"/>
<organism evidence="2 3">
    <name type="scientific">Brevundimonas diminuta 3F5N</name>
    <dbReference type="NCBI Taxonomy" id="1255603"/>
    <lineage>
        <taxon>Bacteria</taxon>
        <taxon>Pseudomonadati</taxon>
        <taxon>Pseudomonadota</taxon>
        <taxon>Alphaproteobacteria</taxon>
        <taxon>Caulobacterales</taxon>
        <taxon>Caulobacteraceae</taxon>
        <taxon>Brevundimonas</taxon>
    </lineage>
</organism>